<evidence type="ECO:0000259" key="1">
    <source>
        <dbReference type="Pfam" id="PF00535"/>
    </source>
</evidence>
<organism evidence="2 3">
    <name type="scientific">Oceanibaculum indicum</name>
    <dbReference type="NCBI Taxonomy" id="526216"/>
    <lineage>
        <taxon>Bacteria</taxon>
        <taxon>Pseudomonadati</taxon>
        <taxon>Pseudomonadota</taxon>
        <taxon>Alphaproteobacteria</taxon>
        <taxon>Rhodospirillales</taxon>
        <taxon>Oceanibaculaceae</taxon>
        <taxon>Oceanibaculum</taxon>
    </lineage>
</organism>
<reference evidence="2 3" key="1">
    <citation type="submission" date="2018-10" db="EMBL/GenBank/DDBJ databases">
        <title>Comparative analysis of microorganisms from saline springs in Andes Mountain Range, Colombia.</title>
        <authorList>
            <person name="Rubin E."/>
        </authorList>
    </citation>
    <scope>NUCLEOTIDE SEQUENCE [LARGE SCALE GENOMIC DNA]</scope>
    <source>
        <strain evidence="2 3">USBA 36</strain>
    </source>
</reference>
<feature type="domain" description="Glycosyltransferase 2-like" evidence="1">
    <location>
        <begin position="8"/>
        <end position="98"/>
    </location>
</feature>
<name>A0A420WGH3_9PROT</name>
<proteinExistence type="predicted"/>
<dbReference type="PANTHER" id="PTHR43685:SF2">
    <property type="entry name" value="GLYCOSYLTRANSFERASE 2-LIKE DOMAIN-CONTAINING PROTEIN"/>
    <property type="match status" value="1"/>
</dbReference>
<dbReference type="Proteomes" id="UP000277424">
    <property type="component" value="Unassembled WGS sequence"/>
</dbReference>
<dbReference type="InterPro" id="IPR050834">
    <property type="entry name" value="Glycosyltransf_2"/>
</dbReference>
<evidence type="ECO:0000313" key="2">
    <source>
        <dbReference type="EMBL" id="RKQ70091.1"/>
    </source>
</evidence>
<dbReference type="GO" id="GO:0016740">
    <property type="term" value="F:transferase activity"/>
    <property type="evidence" value="ECO:0007669"/>
    <property type="project" value="UniProtKB-KW"/>
</dbReference>
<dbReference type="RefSeq" id="WP_121219658.1">
    <property type="nucleotide sequence ID" value="NZ_RBIG01000002.1"/>
</dbReference>
<evidence type="ECO:0000313" key="3">
    <source>
        <dbReference type="Proteomes" id="UP000277424"/>
    </source>
</evidence>
<dbReference type="AlphaFoldDB" id="A0A420WGH3"/>
<gene>
    <name evidence="2" type="ORF">BCL74_2029</name>
</gene>
<dbReference type="Pfam" id="PF00535">
    <property type="entry name" value="Glycos_transf_2"/>
    <property type="match status" value="1"/>
</dbReference>
<sequence length="244" mass="26433">MSLRACILASCDNAPYLADAIASVQAQSLPFEVIVIADDASTDGSRDLIRSLAAADRRIVPVLRERRLGPGANRDLAIRDTQADWIVTLDGDDVMAPGKHAAEWAAVAPFAGRAPAIGFSDVALTDAFGAETGRWSLSLHAAMDMAERTGWFARRTAPIPRDMLLPKAVYLQAGGFAHDLPLYEDWDFKLRLSALPAVWRHSGIIGTRYRRQGGGLSDAPPGEHAHWQAEVRARNRDLIAAAES</sequence>
<dbReference type="Gene3D" id="3.90.550.10">
    <property type="entry name" value="Spore Coat Polysaccharide Biosynthesis Protein SpsA, Chain A"/>
    <property type="match status" value="1"/>
</dbReference>
<dbReference type="EMBL" id="RBIG01000002">
    <property type="protein sequence ID" value="RKQ70091.1"/>
    <property type="molecule type" value="Genomic_DNA"/>
</dbReference>
<protein>
    <submittedName>
        <fullName evidence="2">Glycosyl transferase family 2</fullName>
    </submittedName>
</protein>
<dbReference type="PANTHER" id="PTHR43685">
    <property type="entry name" value="GLYCOSYLTRANSFERASE"/>
    <property type="match status" value="1"/>
</dbReference>
<dbReference type="InterPro" id="IPR001173">
    <property type="entry name" value="Glyco_trans_2-like"/>
</dbReference>
<dbReference type="CDD" id="cd00761">
    <property type="entry name" value="Glyco_tranf_GTA_type"/>
    <property type="match status" value="1"/>
</dbReference>
<accession>A0A420WGH3</accession>
<comment type="caution">
    <text evidence="2">The sequence shown here is derived from an EMBL/GenBank/DDBJ whole genome shotgun (WGS) entry which is preliminary data.</text>
</comment>
<dbReference type="InterPro" id="IPR029044">
    <property type="entry name" value="Nucleotide-diphossugar_trans"/>
</dbReference>
<keyword evidence="2" id="KW-0808">Transferase</keyword>
<dbReference type="OrthoDB" id="6383742at2"/>
<dbReference type="SUPFAM" id="SSF53448">
    <property type="entry name" value="Nucleotide-diphospho-sugar transferases"/>
    <property type="match status" value="1"/>
</dbReference>